<accession>F0W3B8</accession>
<dbReference type="SUPFAM" id="SSF75304">
    <property type="entry name" value="Amidase signature (AS) enzymes"/>
    <property type="match status" value="1"/>
</dbReference>
<dbReference type="PANTHER" id="PTHR11895:SF67">
    <property type="entry name" value="AMIDASE DOMAIN-CONTAINING PROTEIN"/>
    <property type="match status" value="1"/>
</dbReference>
<dbReference type="PROSITE" id="PS00571">
    <property type="entry name" value="AMIDASES"/>
    <property type="match status" value="1"/>
</dbReference>
<protein>
    <submittedName>
        <fullName evidence="3">GlutamyltRNA(Gln) amidotransferase subunit A putativ</fullName>
    </submittedName>
</protein>
<comment type="similarity">
    <text evidence="1">Belongs to the amidase family.</text>
</comment>
<dbReference type="Gene3D" id="3.90.1300.10">
    <property type="entry name" value="Amidase signature (AS) domain"/>
    <property type="match status" value="1"/>
</dbReference>
<dbReference type="GO" id="GO:0016740">
    <property type="term" value="F:transferase activity"/>
    <property type="evidence" value="ECO:0007669"/>
    <property type="project" value="UniProtKB-KW"/>
</dbReference>
<evidence type="ECO:0000256" key="1">
    <source>
        <dbReference type="ARBA" id="ARBA00009199"/>
    </source>
</evidence>
<sequence length="445" mass="47959">MFIAINKEDFLDQARESTERYAKGATLGVLDGVPVAVKDEIDVIGYRTTRGTILPKAPSPAKEDSPSVARLRSAAAIIVGKTNMHDMGVGVTGLNVHYGTPKNPHNASHYTGGSSSGSAAAVACGIVPLALAVDGGGSIRIPAPFCGVVGLKPTFQRVPSLPTELLSVGHFGPIANSVRDTAIAYATISGSHESFPRGRSQPSVDFSSFDKTKSLAGLKIGYFEALANHSSPEVAKSVRRVCQELRNKGAKIIPVQLHHFHTILLAHALTVLSELASMLDQHVESLHTMGPDARIMMMLASHFSALELTSAQRVRGFALRQIQQEIFDKVDIFISPTTGITAPKISADALEYGEMSAEQISDILRFCIYANLVGVPGIAVRIGHDSGGLPLSVQFQARHWDEDVLFRVAHTTEQLYVSQMKRPQVYFSILDRAKEIVRDDGTTNK</sequence>
<reference evidence="3" key="2">
    <citation type="submission" date="2011-02" db="EMBL/GenBank/DDBJ databases">
        <authorList>
            <person name="MacLean D."/>
        </authorList>
    </citation>
    <scope>NUCLEOTIDE SEQUENCE</scope>
</reference>
<dbReference type="InterPro" id="IPR023631">
    <property type="entry name" value="Amidase_dom"/>
</dbReference>
<gene>
    <name evidence="3" type="primary">AlNc14C12G1495</name>
    <name evidence="3" type="ORF">ALNC14_017040</name>
</gene>
<dbReference type="EMBL" id="FR824057">
    <property type="protein sequence ID" value="CCA15561.1"/>
    <property type="molecule type" value="Genomic_DNA"/>
</dbReference>
<dbReference type="InterPro" id="IPR020556">
    <property type="entry name" value="Amidase_CS"/>
</dbReference>
<dbReference type="AlphaFoldDB" id="F0W3B8"/>
<name>F0W3B8_9STRA</name>
<organism evidence="3">
    <name type="scientific">Albugo laibachii Nc14</name>
    <dbReference type="NCBI Taxonomy" id="890382"/>
    <lineage>
        <taxon>Eukaryota</taxon>
        <taxon>Sar</taxon>
        <taxon>Stramenopiles</taxon>
        <taxon>Oomycota</taxon>
        <taxon>Peronosporomycetes</taxon>
        <taxon>Albuginales</taxon>
        <taxon>Albuginaceae</taxon>
        <taxon>Albugo</taxon>
    </lineage>
</organism>
<dbReference type="PANTHER" id="PTHR11895">
    <property type="entry name" value="TRANSAMIDASE"/>
    <property type="match status" value="1"/>
</dbReference>
<keyword evidence="3" id="KW-0808">Transferase</keyword>
<evidence type="ECO:0000259" key="2">
    <source>
        <dbReference type="Pfam" id="PF01425"/>
    </source>
</evidence>
<dbReference type="InterPro" id="IPR000120">
    <property type="entry name" value="Amidase"/>
</dbReference>
<reference evidence="3" key="1">
    <citation type="journal article" date="2011" name="PLoS Biol.">
        <title>Gene gain and loss during evolution of obligate parasitism in the white rust pathogen of Arabidopsis thaliana.</title>
        <authorList>
            <person name="Kemen E."/>
            <person name="Gardiner A."/>
            <person name="Schultz-Larsen T."/>
            <person name="Kemen A.C."/>
            <person name="Balmuth A.L."/>
            <person name="Robert-Seilaniantz A."/>
            <person name="Bailey K."/>
            <person name="Holub E."/>
            <person name="Studholme D.J."/>
            <person name="Maclean D."/>
            <person name="Jones J.D."/>
        </authorList>
    </citation>
    <scope>NUCLEOTIDE SEQUENCE</scope>
</reference>
<dbReference type="Pfam" id="PF01425">
    <property type="entry name" value="Amidase"/>
    <property type="match status" value="1"/>
</dbReference>
<evidence type="ECO:0000313" key="3">
    <source>
        <dbReference type="EMBL" id="CCA15561.1"/>
    </source>
</evidence>
<dbReference type="HOGENOM" id="CLU_009600_0_2_1"/>
<feature type="domain" description="Amidase" evidence="2">
    <location>
        <begin position="5"/>
        <end position="405"/>
    </location>
</feature>
<proteinExistence type="inferred from homology"/>
<dbReference type="InterPro" id="IPR036928">
    <property type="entry name" value="AS_sf"/>
</dbReference>